<organism evidence="2 3">
    <name type="scientific">Fodinicola feengrottensis</name>
    <dbReference type="NCBI Taxonomy" id="435914"/>
    <lineage>
        <taxon>Bacteria</taxon>
        <taxon>Bacillati</taxon>
        <taxon>Actinomycetota</taxon>
        <taxon>Actinomycetes</taxon>
        <taxon>Mycobacteriales</taxon>
        <taxon>Fodinicola</taxon>
    </lineage>
</organism>
<gene>
    <name evidence="2" type="ORF">GCM10009765_67890</name>
</gene>
<evidence type="ECO:0000313" key="3">
    <source>
        <dbReference type="Proteomes" id="UP001500618"/>
    </source>
</evidence>
<proteinExistence type="predicted"/>
<dbReference type="Gene3D" id="3.40.50.720">
    <property type="entry name" value="NAD(P)-binding Rossmann-like Domain"/>
    <property type="match status" value="1"/>
</dbReference>
<sequence>MRVILIHMADTTNDQRPVLVLCGTGTTGSRVAKILDDRGVSLRIGSRSGTPPFDWQDQSTWAPALDNVKSVYVVYYPDLVFAGAVEAVRSFADLAVACGVRRLVLLSGRGEEQAERAERELRASGAEWTIVRSSFFSQNFSEKFFLASIRGGTFAFTATDVPEPFVDADDIAEVVVAALTDDKHIGRLYEVTGPRLLTFPDAIAAIERASGQAITYQPVSLEQFAAALDGEGVPGDYVAALSEVASVVLDGRNAYVTDGVRQALGREPRDFQEFARDTAATGVWAR</sequence>
<keyword evidence="3" id="KW-1185">Reference proteome</keyword>
<reference evidence="2 3" key="1">
    <citation type="journal article" date="2019" name="Int. J. Syst. Evol. Microbiol.">
        <title>The Global Catalogue of Microorganisms (GCM) 10K type strain sequencing project: providing services to taxonomists for standard genome sequencing and annotation.</title>
        <authorList>
            <consortium name="The Broad Institute Genomics Platform"/>
            <consortium name="The Broad Institute Genome Sequencing Center for Infectious Disease"/>
            <person name="Wu L."/>
            <person name="Ma J."/>
        </authorList>
    </citation>
    <scope>NUCLEOTIDE SEQUENCE [LARGE SCALE GENOMIC DNA]</scope>
    <source>
        <strain evidence="2 3">JCM 14718</strain>
    </source>
</reference>
<dbReference type="PANTHER" id="PTHR43162:SF1">
    <property type="entry name" value="PRESTALK A DIFFERENTIATION PROTEIN A"/>
    <property type="match status" value="1"/>
</dbReference>
<dbReference type="PANTHER" id="PTHR43162">
    <property type="match status" value="1"/>
</dbReference>
<evidence type="ECO:0000259" key="1">
    <source>
        <dbReference type="Pfam" id="PF05368"/>
    </source>
</evidence>
<protein>
    <submittedName>
        <fullName evidence="2">NAD(P)H-binding protein</fullName>
    </submittedName>
</protein>
<dbReference type="SUPFAM" id="SSF51735">
    <property type="entry name" value="NAD(P)-binding Rossmann-fold domains"/>
    <property type="match status" value="1"/>
</dbReference>
<dbReference type="Proteomes" id="UP001500618">
    <property type="component" value="Unassembled WGS sequence"/>
</dbReference>
<dbReference type="InterPro" id="IPR036291">
    <property type="entry name" value="NAD(P)-bd_dom_sf"/>
</dbReference>
<accession>A0ABN2IP21</accession>
<dbReference type="EMBL" id="BAAANY010000032">
    <property type="protein sequence ID" value="GAA1708788.1"/>
    <property type="molecule type" value="Genomic_DNA"/>
</dbReference>
<dbReference type="Pfam" id="PF05368">
    <property type="entry name" value="NmrA"/>
    <property type="match status" value="1"/>
</dbReference>
<dbReference type="InterPro" id="IPR051604">
    <property type="entry name" value="Ergot_Alk_Oxidoreductase"/>
</dbReference>
<feature type="domain" description="NmrA-like" evidence="1">
    <location>
        <begin position="117"/>
        <end position="274"/>
    </location>
</feature>
<evidence type="ECO:0000313" key="2">
    <source>
        <dbReference type="EMBL" id="GAA1708788.1"/>
    </source>
</evidence>
<comment type="caution">
    <text evidence="2">The sequence shown here is derived from an EMBL/GenBank/DDBJ whole genome shotgun (WGS) entry which is preliminary data.</text>
</comment>
<dbReference type="Gene3D" id="3.90.25.10">
    <property type="entry name" value="UDP-galactose 4-epimerase, domain 1"/>
    <property type="match status" value="1"/>
</dbReference>
<name>A0ABN2IP21_9ACTN</name>
<dbReference type="InterPro" id="IPR008030">
    <property type="entry name" value="NmrA-like"/>
</dbReference>